<proteinExistence type="predicted"/>
<reference evidence="1 2" key="1">
    <citation type="submission" date="2015-01" db="EMBL/GenBank/DDBJ databases">
        <title>Vibrio sp. C5 JCM 19232 whole genome shotgun sequence.</title>
        <authorList>
            <person name="Sawabe T."/>
            <person name="Meirelles P."/>
            <person name="Feng G."/>
            <person name="Sayaka M."/>
            <person name="Hattori M."/>
            <person name="Ohkuma M."/>
        </authorList>
    </citation>
    <scope>NUCLEOTIDE SEQUENCE [LARGE SCALE GENOMIC DNA]</scope>
    <source>
        <strain evidence="1 2">JCM19232</strain>
    </source>
</reference>
<gene>
    <name evidence="1" type="ORF">JCM19232_4950</name>
</gene>
<dbReference type="AlphaFoldDB" id="A0A0B8PEV5"/>
<name>A0A0B8PEV5_9VIBR</name>
<comment type="caution">
    <text evidence="1">The sequence shown here is derived from an EMBL/GenBank/DDBJ whole genome shotgun (WGS) entry which is preliminary data.</text>
</comment>
<reference evidence="1 2" key="2">
    <citation type="submission" date="2015-01" db="EMBL/GenBank/DDBJ databases">
        <authorList>
            <consortium name="NBRP consortium"/>
            <person name="Sawabe T."/>
            <person name="Meirelles P."/>
            <person name="Feng G."/>
            <person name="Sayaka M."/>
            <person name="Hattori M."/>
            <person name="Ohkuma M."/>
        </authorList>
    </citation>
    <scope>NUCLEOTIDE SEQUENCE [LARGE SCALE GENOMIC DNA]</scope>
    <source>
        <strain evidence="1 2">JCM19232</strain>
    </source>
</reference>
<protein>
    <submittedName>
        <fullName evidence="1">Uncharacterized protein</fullName>
    </submittedName>
</protein>
<evidence type="ECO:0000313" key="2">
    <source>
        <dbReference type="Proteomes" id="UP000031670"/>
    </source>
</evidence>
<organism evidence="1 2">
    <name type="scientific">Vibrio ishigakensis</name>
    <dbReference type="NCBI Taxonomy" id="1481914"/>
    <lineage>
        <taxon>Bacteria</taxon>
        <taxon>Pseudomonadati</taxon>
        <taxon>Pseudomonadota</taxon>
        <taxon>Gammaproteobacteria</taxon>
        <taxon>Vibrionales</taxon>
        <taxon>Vibrionaceae</taxon>
        <taxon>Vibrio</taxon>
    </lineage>
</organism>
<dbReference type="EMBL" id="BBSA01000020">
    <property type="protein sequence ID" value="GAM65450.1"/>
    <property type="molecule type" value="Genomic_DNA"/>
</dbReference>
<sequence>MGALEQPDESAYANMQRMTKEYLPKEKWGKLESLFKENGLPISRI</sequence>
<accession>A0A0B8PEV5</accession>
<evidence type="ECO:0000313" key="1">
    <source>
        <dbReference type="EMBL" id="GAM65450.1"/>
    </source>
</evidence>
<dbReference type="Proteomes" id="UP000031670">
    <property type="component" value="Unassembled WGS sequence"/>
</dbReference>